<dbReference type="KEGG" id="puv:PUV_16670"/>
<proteinExistence type="predicted"/>
<accession>F8L087</accession>
<protein>
    <submittedName>
        <fullName evidence="1">Uncharacterized protein</fullName>
    </submittedName>
</protein>
<dbReference type="EMBL" id="FR872580">
    <property type="protein sequence ID" value="CCB86617.1"/>
    <property type="molecule type" value="Genomic_DNA"/>
</dbReference>
<dbReference type="AlphaFoldDB" id="F8L087"/>
<sequence length="30" mass="3575">MSHPLFVENLILFLQRKNFLQLTDSHAFSQ</sequence>
<dbReference type="Proteomes" id="UP000000495">
    <property type="component" value="Chromosome"/>
</dbReference>
<dbReference type="HOGENOM" id="CLU_3404706_0_0_0"/>
<organism evidence="1 2">
    <name type="scientific">Parachlamydia acanthamoebae (strain UV7)</name>
    <dbReference type="NCBI Taxonomy" id="765952"/>
    <lineage>
        <taxon>Bacteria</taxon>
        <taxon>Pseudomonadati</taxon>
        <taxon>Chlamydiota</taxon>
        <taxon>Chlamydiia</taxon>
        <taxon>Parachlamydiales</taxon>
        <taxon>Parachlamydiaceae</taxon>
        <taxon>Parachlamydia</taxon>
    </lineage>
</organism>
<keyword evidence="2" id="KW-1185">Reference proteome</keyword>
<gene>
    <name evidence="1" type="ordered locus">PUV_16670</name>
</gene>
<reference key="1">
    <citation type="journal article" date="2011" name="Mol. Biol. Evol.">
        <title>Unity in variety -- the pan-genome of the Chlamydiae.</title>
        <authorList>
            <person name="Collingro A."/>
            <person name="Tischler P."/>
            <person name="Weinmaier T."/>
            <person name="Penz T."/>
            <person name="Heinz E."/>
            <person name="Brunham R.C."/>
            <person name="Read T.D."/>
            <person name="Bavoil P.M."/>
            <person name="Sachse K."/>
            <person name="Kahane S."/>
            <person name="Friedman M.G."/>
            <person name="Rattei T."/>
            <person name="Myers G.S.A."/>
            <person name="Horn M."/>
        </authorList>
    </citation>
    <scope>NUCLEOTIDE SEQUENCE</scope>
    <source>
        <strain>UV7</strain>
    </source>
</reference>
<reference evidence="1 2" key="2">
    <citation type="journal article" date="2011" name="Mol. Biol. Evol.">
        <title>Unity in variety--the pan-genome of the Chlamydiae.</title>
        <authorList>
            <person name="Collingro A."/>
            <person name="Tischler P."/>
            <person name="Weinmaier T."/>
            <person name="Penz T."/>
            <person name="Heinz E."/>
            <person name="Brunham R.C."/>
            <person name="Read T.D."/>
            <person name="Bavoil P.M."/>
            <person name="Sachse K."/>
            <person name="Kahane S."/>
            <person name="Friedman M.G."/>
            <person name="Rattei T."/>
            <person name="Myers G.S."/>
            <person name="Horn M."/>
        </authorList>
    </citation>
    <scope>NUCLEOTIDE SEQUENCE [LARGE SCALE GENOMIC DNA]</scope>
    <source>
        <strain evidence="2">UV7</strain>
    </source>
</reference>
<name>F8L087_PARAV</name>
<evidence type="ECO:0000313" key="1">
    <source>
        <dbReference type="EMBL" id="CCB86617.1"/>
    </source>
</evidence>
<evidence type="ECO:0000313" key="2">
    <source>
        <dbReference type="Proteomes" id="UP000000495"/>
    </source>
</evidence>